<proteinExistence type="predicted"/>
<protein>
    <submittedName>
        <fullName evidence="1">Uncharacterized protein</fullName>
    </submittedName>
</protein>
<accession>A0A7J8C931</accession>
<reference evidence="1 2" key="1">
    <citation type="journal article" date="2020" name="Nature">
        <title>Six reference-quality genomes reveal evolution of bat adaptations.</title>
        <authorList>
            <person name="Jebb D."/>
            <person name="Huang Z."/>
            <person name="Pippel M."/>
            <person name="Hughes G.M."/>
            <person name="Lavrichenko K."/>
            <person name="Devanna P."/>
            <person name="Winkler S."/>
            <person name="Jermiin L.S."/>
            <person name="Skirmuntt E.C."/>
            <person name="Katzourakis A."/>
            <person name="Burkitt-Gray L."/>
            <person name="Ray D.A."/>
            <person name="Sullivan K.A.M."/>
            <person name="Roscito J.G."/>
            <person name="Kirilenko B.M."/>
            <person name="Davalos L.M."/>
            <person name="Corthals A.P."/>
            <person name="Power M.L."/>
            <person name="Jones G."/>
            <person name="Ransome R.D."/>
            <person name="Dechmann D.K.N."/>
            <person name="Locatelli A.G."/>
            <person name="Puechmaille S.J."/>
            <person name="Fedrigo O."/>
            <person name="Jarvis E.D."/>
            <person name="Hiller M."/>
            <person name="Vernes S.C."/>
            <person name="Myers E.W."/>
            <person name="Teeling E.C."/>
        </authorList>
    </citation>
    <scope>NUCLEOTIDE SEQUENCE [LARGE SCALE GENOMIC DNA]</scope>
    <source>
        <strain evidence="1">MMolMol1</strain>
        <tissue evidence="1">Muscle</tissue>
    </source>
</reference>
<keyword evidence="2" id="KW-1185">Reference proteome</keyword>
<dbReference type="InParanoid" id="A0A7J8C931"/>
<evidence type="ECO:0000313" key="1">
    <source>
        <dbReference type="EMBL" id="KAF6407371.1"/>
    </source>
</evidence>
<comment type="caution">
    <text evidence="1">The sequence shown here is derived from an EMBL/GenBank/DDBJ whole genome shotgun (WGS) entry which is preliminary data.</text>
</comment>
<organism evidence="1 2">
    <name type="scientific">Molossus molossus</name>
    <name type="common">Pallas' mastiff bat</name>
    <name type="synonym">Vespertilio molossus</name>
    <dbReference type="NCBI Taxonomy" id="27622"/>
    <lineage>
        <taxon>Eukaryota</taxon>
        <taxon>Metazoa</taxon>
        <taxon>Chordata</taxon>
        <taxon>Craniata</taxon>
        <taxon>Vertebrata</taxon>
        <taxon>Euteleostomi</taxon>
        <taxon>Mammalia</taxon>
        <taxon>Eutheria</taxon>
        <taxon>Laurasiatheria</taxon>
        <taxon>Chiroptera</taxon>
        <taxon>Yangochiroptera</taxon>
        <taxon>Molossidae</taxon>
        <taxon>Molossus</taxon>
    </lineage>
</organism>
<dbReference type="EMBL" id="JACASF010000021">
    <property type="protein sequence ID" value="KAF6407371.1"/>
    <property type="molecule type" value="Genomic_DNA"/>
</dbReference>
<dbReference type="AlphaFoldDB" id="A0A7J8C931"/>
<evidence type="ECO:0000313" key="2">
    <source>
        <dbReference type="Proteomes" id="UP000550707"/>
    </source>
</evidence>
<name>A0A7J8C931_MOLMO</name>
<gene>
    <name evidence="1" type="ORF">HJG59_009993</name>
</gene>
<sequence>MLRPGQGPGAEKKCGLDLPGALPGTWRVLRGCWWQEALAPGGMWARAVPTGPLSLLVYPGGRPVPVRLPRVQRRGGDRPSCGFNVLFGFGAQRAGRPWRPARLPAGVARAHAWQGPEGSGPLFPRG</sequence>
<dbReference type="Proteomes" id="UP000550707">
    <property type="component" value="Unassembled WGS sequence"/>
</dbReference>